<name>A0A1Z5JMK8_FISSO</name>
<dbReference type="InterPro" id="IPR003774">
    <property type="entry name" value="AlgH-like"/>
</dbReference>
<evidence type="ECO:0000313" key="2">
    <source>
        <dbReference type="Proteomes" id="UP000198406"/>
    </source>
</evidence>
<dbReference type="Proteomes" id="UP000198406">
    <property type="component" value="Unassembled WGS sequence"/>
</dbReference>
<dbReference type="EMBL" id="BDSP01000087">
    <property type="protein sequence ID" value="GAX15018.1"/>
    <property type="molecule type" value="Genomic_DNA"/>
</dbReference>
<dbReference type="AlphaFoldDB" id="A0A1Z5JMK8"/>
<protein>
    <submittedName>
        <fullName evidence="1">Uncharacterized protein</fullName>
    </submittedName>
</protein>
<gene>
    <name evidence="1" type="ORF">FisN_12Lh286</name>
</gene>
<keyword evidence="2" id="KW-1185">Reference proteome</keyword>
<dbReference type="Pfam" id="PF02622">
    <property type="entry name" value="DUF179"/>
    <property type="match status" value="1"/>
</dbReference>
<reference evidence="1 2" key="1">
    <citation type="journal article" date="2015" name="Plant Cell">
        <title>Oil accumulation by the oleaginous diatom Fistulifera solaris as revealed by the genome and transcriptome.</title>
        <authorList>
            <person name="Tanaka T."/>
            <person name="Maeda Y."/>
            <person name="Veluchamy A."/>
            <person name="Tanaka M."/>
            <person name="Abida H."/>
            <person name="Marechal E."/>
            <person name="Bowler C."/>
            <person name="Muto M."/>
            <person name="Sunaga Y."/>
            <person name="Tanaka M."/>
            <person name="Yoshino T."/>
            <person name="Taniguchi T."/>
            <person name="Fukuda Y."/>
            <person name="Nemoto M."/>
            <person name="Matsumoto M."/>
            <person name="Wong P.S."/>
            <person name="Aburatani S."/>
            <person name="Fujibuchi W."/>
        </authorList>
    </citation>
    <scope>NUCLEOTIDE SEQUENCE [LARGE SCALE GENOMIC DNA]</scope>
    <source>
        <strain evidence="1 2">JPCC DA0580</strain>
    </source>
</reference>
<dbReference type="Gene3D" id="3.40.1740.10">
    <property type="entry name" value="VC0467-like"/>
    <property type="match status" value="1"/>
</dbReference>
<evidence type="ECO:0000313" key="1">
    <source>
        <dbReference type="EMBL" id="GAX15018.1"/>
    </source>
</evidence>
<dbReference type="InParanoid" id="A0A1Z5JMK8"/>
<sequence>MDRGKDYLFSTGTGTGRLAVKSAKYPFSMASLAKRLINRRLYRSLLESAKAFDDKYVASATLRCLVHRTGFEDDEWDEVLRNPPITDSDTEDEDPVPDHHQLFRRLLREFISGKGTLGIRQMQFPSQCDNEIQLRDLIQREFRCTSVKGGDHTNEESIAPSSMYSEETRCEVAFLALREMNKKISWAERLRKGMIQRHPHQAAKHVHPLPLNPRAYLKPGTFLVAHPHMKGYFRRSVICLLDHQDGETEESRQSPYGTYGLIINRICTSPQSNRNFTLHEVLKPLPNDLMMAFGNCPVKEGGPVNMSVQILYSVSDAEVPDGCSSGKSDEEIGGHLLPMILENELESTAVHSDRSVHFGGDVLAAAKAVLAGQMDRDEISFFVGASCWAPGQLESEIERGFWLPCRGPPEIASSGVCQHEPSPKGQSRPKTDLWLSMLSACGEGEAELAHLLWSDDGEDEYSDACDDFY</sequence>
<comment type="caution">
    <text evidence="1">The sequence shown here is derived from an EMBL/GenBank/DDBJ whole genome shotgun (WGS) entry which is preliminary data.</text>
</comment>
<organism evidence="1 2">
    <name type="scientific">Fistulifera solaris</name>
    <name type="common">Oleaginous diatom</name>
    <dbReference type="NCBI Taxonomy" id="1519565"/>
    <lineage>
        <taxon>Eukaryota</taxon>
        <taxon>Sar</taxon>
        <taxon>Stramenopiles</taxon>
        <taxon>Ochrophyta</taxon>
        <taxon>Bacillariophyta</taxon>
        <taxon>Bacillariophyceae</taxon>
        <taxon>Bacillariophycidae</taxon>
        <taxon>Naviculales</taxon>
        <taxon>Naviculaceae</taxon>
        <taxon>Fistulifera</taxon>
    </lineage>
</organism>
<accession>A0A1Z5JMK8</accession>
<dbReference type="OrthoDB" id="45276at2759"/>
<dbReference type="PANTHER" id="PTHR31984:SF17">
    <property type="entry name" value="TRANSCRIPTIONAL REGULATOR"/>
    <property type="match status" value="1"/>
</dbReference>
<dbReference type="SUPFAM" id="SSF143456">
    <property type="entry name" value="VC0467-like"/>
    <property type="match status" value="1"/>
</dbReference>
<proteinExistence type="predicted"/>
<dbReference type="PANTHER" id="PTHR31984">
    <property type="entry name" value="TRANSPORTER, PUTATIVE (DUF179)-RELATED"/>
    <property type="match status" value="1"/>
</dbReference>